<comment type="pathway">
    <text evidence="3">Terpene metabolism; lanosterol biosynthesis; lanosterol from farnesyl diphosphate: step 1/3.</text>
</comment>
<keyword evidence="11" id="KW-0756">Sterol biosynthesis</keyword>
<keyword evidence="9" id="KW-0752">Steroid biosynthesis</keyword>
<evidence type="ECO:0000256" key="4">
    <source>
        <dbReference type="ARBA" id="ARBA00006251"/>
    </source>
</evidence>
<dbReference type="NCBIfam" id="TIGR01559">
    <property type="entry name" value="squal_synth"/>
    <property type="match status" value="1"/>
</dbReference>
<name>A0A060T2L4_BLAAD</name>
<comment type="similarity">
    <text evidence="4">Belongs to the phytoene/squalene synthase family.</text>
</comment>
<feature type="transmembrane region" description="Helical" evidence="16">
    <location>
        <begin position="294"/>
        <end position="313"/>
    </location>
</feature>
<dbReference type="GO" id="GO:0051996">
    <property type="term" value="F:squalene synthase [NAD(P)H] activity"/>
    <property type="evidence" value="ECO:0007669"/>
    <property type="project" value="UniProtKB-EC"/>
</dbReference>
<evidence type="ECO:0000256" key="13">
    <source>
        <dbReference type="ARBA" id="ARBA00023136"/>
    </source>
</evidence>
<evidence type="ECO:0000256" key="8">
    <source>
        <dbReference type="ARBA" id="ARBA00022692"/>
    </source>
</evidence>
<evidence type="ECO:0000256" key="16">
    <source>
        <dbReference type="SAM" id="Phobius"/>
    </source>
</evidence>
<dbReference type="AlphaFoldDB" id="A0A060T2L4"/>
<dbReference type="InterPro" id="IPR006449">
    <property type="entry name" value="Squal_synth-like"/>
</dbReference>
<evidence type="ECO:0000256" key="10">
    <source>
        <dbReference type="ARBA" id="ARBA00022989"/>
    </source>
</evidence>
<comment type="subcellular location">
    <subcellularLocation>
        <location evidence="2">Membrane</location>
    </subcellularLocation>
</comment>
<dbReference type="PANTHER" id="PTHR11626:SF2">
    <property type="entry name" value="SQUALENE SYNTHASE"/>
    <property type="match status" value="1"/>
</dbReference>
<evidence type="ECO:0000256" key="2">
    <source>
        <dbReference type="ARBA" id="ARBA00004370"/>
    </source>
</evidence>
<proteinExistence type="inferred from homology"/>
<keyword evidence="6" id="KW-0444">Lipid biosynthesis</keyword>
<dbReference type="SFLD" id="SFLDG01018">
    <property type="entry name" value="Squalene/Phytoene_Synthase_Lik"/>
    <property type="match status" value="1"/>
</dbReference>
<dbReference type="EC" id="2.5.1.21" evidence="5"/>
<evidence type="ECO:0000256" key="11">
    <source>
        <dbReference type="ARBA" id="ARBA00023011"/>
    </source>
</evidence>
<dbReference type="GO" id="GO:0045338">
    <property type="term" value="P:farnesyl diphosphate metabolic process"/>
    <property type="evidence" value="ECO:0007669"/>
    <property type="project" value="InterPro"/>
</dbReference>
<dbReference type="GO" id="GO:0005789">
    <property type="term" value="C:endoplasmic reticulum membrane"/>
    <property type="evidence" value="ECO:0007669"/>
    <property type="project" value="TreeGrafter"/>
</dbReference>
<keyword evidence="13 16" id="KW-0472">Membrane</keyword>
<keyword evidence="15" id="KW-0753">Steroid metabolism</keyword>
<organism evidence="17">
    <name type="scientific">Blastobotrys adeninivorans</name>
    <name type="common">Yeast</name>
    <name type="synonym">Arxula adeninivorans</name>
    <dbReference type="NCBI Taxonomy" id="409370"/>
    <lineage>
        <taxon>Eukaryota</taxon>
        <taxon>Fungi</taxon>
        <taxon>Dikarya</taxon>
        <taxon>Ascomycota</taxon>
        <taxon>Saccharomycotina</taxon>
        <taxon>Dipodascomycetes</taxon>
        <taxon>Dipodascales</taxon>
        <taxon>Trichomonascaceae</taxon>
        <taxon>Blastobotrys</taxon>
    </lineage>
</organism>
<feature type="transmembrane region" description="Helical" evidence="16">
    <location>
        <begin position="405"/>
        <end position="429"/>
    </location>
</feature>
<dbReference type="InterPro" id="IPR002060">
    <property type="entry name" value="Squ/phyt_synthse"/>
</dbReference>
<keyword evidence="14" id="KW-1207">Sterol metabolism</keyword>
<dbReference type="Pfam" id="PF00494">
    <property type="entry name" value="SQS_PSY"/>
    <property type="match status" value="1"/>
</dbReference>
<dbReference type="CDD" id="cd00683">
    <property type="entry name" value="Trans_IPPS_HH"/>
    <property type="match status" value="1"/>
</dbReference>
<evidence type="ECO:0000256" key="12">
    <source>
        <dbReference type="ARBA" id="ARBA00023098"/>
    </source>
</evidence>
<evidence type="ECO:0000256" key="14">
    <source>
        <dbReference type="ARBA" id="ARBA00023166"/>
    </source>
</evidence>
<dbReference type="EMBL" id="HG937693">
    <property type="protein sequence ID" value="CDP35039.1"/>
    <property type="molecule type" value="Genomic_DNA"/>
</dbReference>
<keyword evidence="7" id="KW-0808">Transferase</keyword>
<dbReference type="PhylomeDB" id="A0A060T2L4"/>
<evidence type="ECO:0000256" key="5">
    <source>
        <dbReference type="ARBA" id="ARBA00012373"/>
    </source>
</evidence>
<dbReference type="SUPFAM" id="SSF48576">
    <property type="entry name" value="Terpenoid synthases"/>
    <property type="match status" value="1"/>
</dbReference>
<evidence type="ECO:0000256" key="7">
    <source>
        <dbReference type="ARBA" id="ARBA00022679"/>
    </source>
</evidence>
<accession>A0A060T2L4</accession>
<keyword evidence="12" id="KW-0443">Lipid metabolism</keyword>
<evidence type="ECO:0000256" key="6">
    <source>
        <dbReference type="ARBA" id="ARBA00022516"/>
    </source>
</evidence>
<dbReference type="GO" id="GO:0006696">
    <property type="term" value="P:ergosterol biosynthetic process"/>
    <property type="evidence" value="ECO:0007669"/>
    <property type="project" value="TreeGrafter"/>
</dbReference>
<keyword evidence="8 16" id="KW-0812">Transmembrane</keyword>
<evidence type="ECO:0000313" key="17">
    <source>
        <dbReference type="EMBL" id="CDP35039.1"/>
    </source>
</evidence>
<evidence type="ECO:0000256" key="1">
    <source>
        <dbReference type="ARBA" id="ARBA00001946"/>
    </source>
</evidence>
<keyword evidence="10 16" id="KW-1133">Transmembrane helix</keyword>
<dbReference type="InterPro" id="IPR033904">
    <property type="entry name" value="Trans_IPPS_HH"/>
</dbReference>
<dbReference type="PANTHER" id="PTHR11626">
    <property type="entry name" value="FARNESYL-DIPHOSPHATE FARNESYLTRANSFERASE"/>
    <property type="match status" value="1"/>
</dbReference>
<comment type="cofactor">
    <cofactor evidence="1">
        <name>Mg(2+)</name>
        <dbReference type="ChEBI" id="CHEBI:18420"/>
    </cofactor>
</comment>
<reference evidence="17" key="2">
    <citation type="submission" date="2014-06" db="EMBL/GenBank/DDBJ databases">
        <title>The complete genome of Blastobotrys (Arxula) adeninivorans LS3 - a yeast of biotechnological interest.</title>
        <authorList>
            <person name="Kunze G."/>
            <person name="Gaillardin C."/>
            <person name="Czernicka M."/>
            <person name="Durrens P."/>
            <person name="Martin T."/>
            <person name="Boer E."/>
            <person name="Gabaldon T."/>
            <person name="Cruz J."/>
            <person name="Talla E."/>
            <person name="Marck C."/>
            <person name="Goffeau A."/>
            <person name="Barbe V."/>
            <person name="Baret P."/>
            <person name="Baronian K."/>
            <person name="Beier S."/>
            <person name="Bleykasten C."/>
            <person name="Bode R."/>
            <person name="Casaregola S."/>
            <person name="Despons L."/>
            <person name="Fairhead C."/>
            <person name="Giersberg M."/>
            <person name="Gierski P."/>
            <person name="Hahnel U."/>
            <person name="Hartmann A."/>
            <person name="Jankowska D."/>
            <person name="Jubin C."/>
            <person name="Jung P."/>
            <person name="Lafontaine I."/>
            <person name="Leh-Louis V."/>
            <person name="Lemaire M."/>
            <person name="Marcet-Houben M."/>
            <person name="Mascher M."/>
            <person name="Morel G."/>
            <person name="Richard G.-F."/>
            <person name="Riechen J."/>
            <person name="Sacerdot C."/>
            <person name="Sarkar A."/>
            <person name="Savel G."/>
            <person name="Schacherer J."/>
            <person name="Sherman D."/>
            <person name="Straub M.-L."/>
            <person name="Stein N."/>
            <person name="Thierry A."/>
            <person name="Trautwein-Schult A."/>
            <person name="Westhof E."/>
            <person name="Worch S."/>
            <person name="Dujon B."/>
            <person name="Souciet J.-L."/>
            <person name="Wincker P."/>
            <person name="Scholz U."/>
            <person name="Neuveglise N."/>
        </authorList>
    </citation>
    <scope>NUCLEOTIDE SEQUENCE</scope>
    <source>
        <strain evidence="17">LS3</strain>
    </source>
</reference>
<dbReference type="PROSITE" id="PS01045">
    <property type="entry name" value="SQUALEN_PHYTOEN_SYN_2"/>
    <property type="match status" value="1"/>
</dbReference>
<dbReference type="Gene3D" id="1.10.600.10">
    <property type="entry name" value="Farnesyl Diphosphate Synthase"/>
    <property type="match status" value="1"/>
</dbReference>
<sequence>MGKLFELIVHPDELAAAVRVKYLRKAKYPRDPSKESADLRRCYELLKKTSRSFAAVILELHPELRDTMMLFYIILRGLDTIEDDTTIDLDTKIPILRNFKDEILTSTDWTFDKNSPKEKDRVVLLEFDKVLREYHKIKPEYREVVADITYKMGNGMADYVALGSQKNYEGVKTIQDYKTYCHYVAGLVGEGITRLALLSKFGTPVLEEKPQLMESMGQFLQRTNIIRDFREDLDDGRSFWPREVWGKYAKGLAEFTDPANLQQAQYCVSDLVVLSLELVPELLEYLQNVNEQTLFSFCAIPQVMSIATLELIFNNPKMFHENVKIRRGLSCRLIEQCQTMEGVYDIFREFTHKIHQRNRVDDPNYLRIEIVCGKIDQFIDQHSSRTPKAPSTDELMQREQRKTEFLLLLSGLGGLFLCFGAMTFFAWLFGARFDLFHAELKDGFYELMGWERPYNPALEAVGGRQLFAKKEL</sequence>
<dbReference type="InterPro" id="IPR008949">
    <property type="entry name" value="Isoprenoid_synthase_dom_sf"/>
</dbReference>
<dbReference type="FunFam" id="1.10.600.10:FF:000003">
    <property type="entry name" value="Farnesyl-diphosphate farnesyltransferase 1"/>
    <property type="match status" value="1"/>
</dbReference>
<gene>
    <name evidence="17" type="ORF">GNLVRS02_ARAD1C26224g</name>
</gene>
<dbReference type="InterPro" id="IPR044844">
    <property type="entry name" value="Trans_IPPS_euk-type"/>
</dbReference>
<evidence type="ECO:0000256" key="9">
    <source>
        <dbReference type="ARBA" id="ARBA00022955"/>
    </source>
</evidence>
<reference evidence="17" key="1">
    <citation type="submission" date="2014-02" db="EMBL/GenBank/DDBJ databases">
        <authorList>
            <person name="Genoscope - CEA"/>
        </authorList>
    </citation>
    <scope>NUCLEOTIDE SEQUENCE</scope>
    <source>
        <strain evidence="17">LS3</strain>
    </source>
</reference>
<dbReference type="InterPro" id="IPR019845">
    <property type="entry name" value="Squalene/phytoene_synthase_CS"/>
</dbReference>
<protein>
    <recommendedName>
        <fullName evidence="5">squalene synthase</fullName>
        <ecNumber evidence="5">2.5.1.21</ecNumber>
    </recommendedName>
</protein>
<dbReference type="SFLD" id="SFLDS00005">
    <property type="entry name" value="Isoprenoid_Synthase_Type_I"/>
    <property type="match status" value="1"/>
</dbReference>
<evidence type="ECO:0000256" key="15">
    <source>
        <dbReference type="ARBA" id="ARBA00023221"/>
    </source>
</evidence>
<evidence type="ECO:0000256" key="3">
    <source>
        <dbReference type="ARBA" id="ARBA00005057"/>
    </source>
</evidence>